<dbReference type="PRINTS" id="PR00463">
    <property type="entry name" value="EP450I"/>
</dbReference>
<keyword evidence="6" id="KW-0560">Oxidoreductase</keyword>
<dbReference type="GO" id="GO:0020037">
    <property type="term" value="F:heme binding"/>
    <property type="evidence" value="ECO:0007669"/>
    <property type="project" value="InterPro"/>
</dbReference>
<dbReference type="EMBL" id="GL385396">
    <property type="protein sequence ID" value="EJT79118.1"/>
    <property type="molecule type" value="Genomic_DNA"/>
</dbReference>
<evidence type="ECO:0000313" key="11">
    <source>
        <dbReference type="EnsemblFungi" id="EJT79118"/>
    </source>
</evidence>
<dbReference type="eggNOG" id="KOG0156">
    <property type="taxonomic scope" value="Eukaryota"/>
</dbReference>
<reference evidence="10" key="3">
    <citation type="submission" date="2010-09" db="EMBL/GenBank/DDBJ databases">
        <title>Annotation of Gaeumannomyces graminis var. tritici R3-111a-1.</title>
        <authorList>
            <consortium name="The Broad Institute Genome Sequencing Platform"/>
            <person name="Ma L.-J."/>
            <person name="Dead R."/>
            <person name="Young S.K."/>
            <person name="Zeng Q."/>
            <person name="Gargeya S."/>
            <person name="Fitzgerald M."/>
            <person name="Haas B."/>
            <person name="Abouelleil A."/>
            <person name="Alvarado L."/>
            <person name="Arachchi H.M."/>
            <person name="Berlin A."/>
            <person name="Brown A."/>
            <person name="Chapman S.B."/>
            <person name="Chen Z."/>
            <person name="Dunbar C."/>
            <person name="Freedman E."/>
            <person name="Gearin G."/>
            <person name="Gellesch M."/>
            <person name="Goldberg J."/>
            <person name="Griggs A."/>
            <person name="Gujja S."/>
            <person name="Heiman D."/>
            <person name="Howarth C."/>
            <person name="Larson L."/>
            <person name="Lui A."/>
            <person name="MacDonald P.J.P."/>
            <person name="Mehta T."/>
            <person name="Montmayeur A."/>
            <person name="Murphy C."/>
            <person name="Neiman D."/>
            <person name="Pearson M."/>
            <person name="Priest M."/>
            <person name="Roberts A."/>
            <person name="Saif S."/>
            <person name="Shea T."/>
            <person name="Shenoy N."/>
            <person name="Sisk P."/>
            <person name="Stolte C."/>
            <person name="Sykes S."/>
            <person name="Yandava C."/>
            <person name="Wortman J."/>
            <person name="Nusbaum C."/>
            <person name="Birren B."/>
        </authorList>
    </citation>
    <scope>NUCLEOTIDE SEQUENCE</scope>
    <source>
        <strain evidence="10">R3-111a-1</strain>
    </source>
</reference>
<evidence type="ECO:0000256" key="8">
    <source>
        <dbReference type="ARBA" id="ARBA00023033"/>
    </source>
</evidence>
<dbReference type="InterPro" id="IPR001128">
    <property type="entry name" value="Cyt_P450"/>
</dbReference>
<dbReference type="InterPro" id="IPR050121">
    <property type="entry name" value="Cytochrome_P450_monoxygenase"/>
</dbReference>
<evidence type="ECO:0000313" key="12">
    <source>
        <dbReference type="Proteomes" id="UP000006039"/>
    </source>
</evidence>
<reference evidence="11" key="4">
    <citation type="journal article" date="2015" name="G3 (Bethesda)">
        <title>Genome sequences of three phytopathogenic species of the Magnaporthaceae family of fungi.</title>
        <authorList>
            <person name="Okagaki L.H."/>
            <person name="Nunes C.C."/>
            <person name="Sailsbery J."/>
            <person name="Clay B."/>
            <person name="Brown D."/>
            <person name="John T."/>
            <person name="Oh Y."/>
            <person name="Young N."/>
            <person name="Fitzgerald M."/>
            <person name="Haas B.J."/>
            <person name="Zeng Q."/>
            <person name="Young S."/>
            <person name="Adiconis X."/>
            <person name="Fan L."/>
            <person name="Levin J.Z."/>
            <person name="Mitchell T.K."/>
            <person name="Okubara P.A."/>
            <person name="Farman M.L."/>
            <person name="Kohn L.M."/>
            <person name="Birren B."/>
            <person name="Ma L.-J."/>
            <person name="Dean R.A."/>
        </authorList>
    </citation>
    <scope>NUCLEOTIDE SEQUENCE</scope>
    <source>
        <strain evidence="11">R3-111a-1</strain>
    </source>
</reference>
<evidence type="ECO:0000313" key="10">
    <source>
        <dbReference type="EMBL" id="EJT79118.1"/>
    </source>
</evidence>
<proteinExistence type="inferred from homology"/>
<dbReference type="GO" id="GO:0004497">
    <property type="term" value="F:monooxygenase activity"/>
    <property type="evidence" value="ECO:0007669"/>
    <property type="project" value="UniProtKB-KW"/>
</dbReference>
<evidence type="ECO:0000256" key="9">
    <source>
        <dbReference type="PIRSR" id="PIRSR602401-1"/>
    </source>
</evidence>
<evidence type="ECO:0000256" key="3">
    <source>
        <dbReference type="ARBA" id="ARBA00010617"/>
    </source>
</evidence>
<evidence type="ECO:0000256" key="7">
    <source>
        <dbReference type="ARBA" id="ARBA00023004"/>
    </source>
</evidence>
<comment type="similarity">
    <text evidence="3">Belongs to the cytochrome P450 family.</text>
</comment>
<keyword evidence="7 9" id="KW-0408">Iron</keyword>
<dbReference type="GO" id="GO:0016705">
    <property type="term" value="F:oxidoreductase activity, acting on paired donors, with incorporation or reduction of molecular oxygen"/>
    <property type="evidence" value="ECO:0007669"/>
    <property type="project" value="InterPro"/>
</dbReference>
<dbReference type="Proteomes" id="UP000006039">
    <property type="component" value="Unassembled WGS sequence"/>
</dbReference>
<sequence>MPTLSFPKFPVWAGSQRVQLEVNWSEMSPNSAAIVAFSVVYNCFLSPLANIPGPFLAKISPLWLMRAVWRRRLNQDIKSLHDRYGPVVRLSPSELSFASIRAQEDIHCHQSSQRRHFTKAETLESLMGDIVWPAPNLLTTTAPAEHARLKRALQPAFTQRALADQEAIQQRHVDDMVARLRHEISARASTTLDLSPFLSRAIWHIISDLSFGEPMLQDQLEKFELLKTVFCKLSPILEGLQCVLAIPVLGFILRTTVVLLCKVLWMPSDVLPSSRLRDRIQRQDNQRDFITAILECAEKGVQLSDLEMKSNASLLVMVGYDTTATSLSAAFHLLLRHPEYLSRLRDELRTRFGCSADMTNSRLSTLPLLNGCIQETLRLLPPANGKGTNRTSPGAAIAGVQVPAGVLVSADMYTIQRSADYWRHPDEYRPERWFEGGEFDGDNKSAQRPFLLGSRMCVGRAVAMQALRIAIAKVVYAFELADAEPEYLWERHVQSSYLWIGYRVQATLSELETV</sequence>
<dbReference type="GeneID" id="20344665"/>
<dbReference type="RefSeq" id="XP_009220263.1">
    <property type="nucleotide sequence ID" value="XM_009221999.1"/>
</dbReference>
<organism evidence="10">
    <name type="scientific">Gaeumannomyces tritici (strain R3-111a-1)</name>
    <name type="common">Wheat and barley take-all root rot fungus</name>
    <name type="synonym">Gaeumannomyces graminis var. tritici</name>
    <dbReference type="NCBI Taxonomy" id="644352"/>
    <lineage>
        <taxon>Eukaryota</taxon>
        <taxon>Fungi</taxon>
        <taxon>Dikarya</taxon>
        <taxon>Ascomycota</taxon>
        <taxon>Pezizomycotina</taxon>
        <taxon>Sordariomycetes</taxon>
        <taxon>Sordariomycetidae</taxon>
        <taxon>Magnaporthales</taxon>
        <taxon>Magnaporthaceae</taxon>
        <taxon>Gaeumannomyces</taxon>
    </lineage>
</organism>
<gene>
    <name evidence="11" type="primary">20344665</name>
    <name evidence="10" type="ORF">GGTG_04207</name>
</gene>
<evidence type="ECO:0000256" key="4">
    <source>
        <dbReference type="ARBA" id="ARBA00022617"/>
    </source>
</evidence>
<dbReference type="SUPFAM" id="SSF48264">
    <property type="entry name" value="Cytochrome P450"/>
    <property type="match status" value="1"/>
</dbReference>
<dbReference type="VEuPathDB" id="FungiDB:GGTG_04207"/>
<dbReference type="Pfam" id="PF00067">
    <property type="entry name" value="p450"/>
    <property type="match status" value="1"/>
</dbReference>
<dbReference type="InterPro" id="IPR036396">
    <property type="entry name" value="Cyt_P450_sf"/>
</dbReference>
<feature type="binding site" description="axial binding residue" evidence="9">
    <location>
        <position position="457"/>
    </location>
    <ligand>
        <name>heme</name>
        <dbReference type="ChEBI" id="CHEBI:30413"/>
    </ligand>
    <ligandPart>
        <name>Fe</name>
        <dbReference type="ChEBI" id="CHEBI:18248"/>
    </ligandPart>
</feature>
<dbReference type="AlphaFoldDB" id="J3NSF5"/>
<keyword evidence="5 9" id="KW-0479">Metal-binding</keyword>
<keyword evidence="8" id="KW-0503">Monooxygenase</keyword>
<dbReference type="GO" id="GO:0005506">
    <property type="term" value="F:iron ion binding"/>
    <property type="evidence" value="ECO:0007669"/>
    <property type="project" value="InterPro"/>
</dbReference>
<dbReference type="InterPro" id="IPR002401">
    <property type="entry name" value="Cyt_P450_E_grp-I"/>
</dbReference>
<keyword evidence="12" id="KW-1185">Reference proteome</keyword>
<reference evidence="10" key="2">
    <citation type="submission" date="2010-07" db="EMBL/GenBank/DDBJ databases">
        <authorList>
            <consortium name="The Broad Institute Genome Sequencing Platform"/>
            <consortium name="Broad Institute Genome Sequencing Center for Infectious Disease"/>
            <person name="Ma L.-J."/>
            <person name="Dead R."/>
            <person name="Young S."/>
            <person name="Zeng Q."/>
            <person name="Koehrsen M."/>
            <person name="Alvarado L."/>
            <person name="Berlin A."/>
            <person name="Chapman S.B."/>
            <person name="Chen Z."/>
            <person name="Freedman E."/>
            <person name="Gellesch M."/>
            <person name="Goldberg J."/>
            <person name="Griggs A."/>
            <person name="Gujja S."/>
            <person name="Heilman E.R."/>
            <person name="Heiman D."/>
            <person name="Hepburn T."/>
            <person name="Howarth C."/>
            <person name="Jen D."/>
            <person name="Larson L."/>
            <person name="Mehta T."/>
            <person name="Neiman D."/>
            <person name="Pearson M."/>
            <person name="Roberts A."/>
            <person name="Saif S."/>
            <person name="Shea T."/>
            <person name="Shenoy N."/>
            <person name="Sisk P."/>
            <person name="Stolte C."/>
            <person name="Sykes S."/>
            <person name="Walk T."/>
            <person name="White J."/>
            <person name="Yandava C."/>
            <person name="Haas B."/>
            <person name="Nusbaum C."/>
            <person name="Birren B."/>
        </authorList>
    </citation>
    <scope>NUCLEOTIDE SEQUENCE</scope>
    <source>
        <strain evidence="10">R3-111a-1</strain>
    </source>
</reference>
<reference evidence="12" key="1">
    <citation type="submission" date="2010-07" db="EMBL/GenBank/DDBJ databases">
        <title>The genome sequence of Gaeumannomyces graminis var. tritici strain R3-111a-1.</title>
        <authorList>
            <consortium name="The Broad Institute Genome Sequencing Platform"/>
            <person name="Ma L.-J."/>
            <person name="Dead R."/>
            <person name="Young S."/>
            <person name="Zeng Q."/>
            <person name="Koehrsen M."/>
            <person name="Alvarado L."/>
            <person name="Berlin A."/>
            <person name="Chapman S.B."/>
            <person name="Chen Z."/>
            <person name="Freedman E."/>
            <person name="Gellesch M."/>
            <person name="Goldberg J."/>
            <person name="Griggs A."/>
            <person name="Gujja S."/>
            <person name="Heilman E.R."/>
            <person name="Heiman D."/>
            <person name="Hepburn T."/>
            <person name="Howarth C."/>
            <person name="Jen D."/>
            <person name="Larson L."/>
            <person name="Mehta T."/>
            <person name="Neiman D."/>
            <person name="Pearson M."/>
            <person name="Roberts A."/>
            <person name="Saif S."/>
            <person name="Shea T."/>
            <person name="Shenoy N."/>
            <person name="Sisk P."/>
            <person name="Stolte C."/>
            <person name="Sykes S."/>
            <person name="Walk T."/>
            <person name="White J."/>
            <person name="Yandava C."/>
            <person name="Haas B."/>
            <person name="Nusbaum C."/>
            <person name="Birren B."/>
        </authorList>
    </citation>
    <scope>NUCLEOTIDE SEQUENCE [LARGE SCALE GENOMIC DNA]</scope>
    <source>
        <strain evidence="12">R3-111a-1</strain>
    </source>
</reference>
<keyword evidence="4 9" id="KW-0349">Heme</keyword>
<dbReference type="EnsemblFungi" id="EJT79118">
    <property type="protein sequence ID" value="EJT79118"/>
    <property type="gene ID" value="GGTG_04207"/>
</dbReference>
<comment type="pathway">
    <text evidence="2">Secondary metabolite biosynthesis.</text>
</comment>
<comment type="cofactor">
    <cofactor evidence="1 9">
        <name>heme</name>
        <dbReference type="ChEBI" id="CHEBI:30413"/>
    </cofactor>
</comment>
<accession>J3NSF5</accession>
<evidence type="ECO:0000256" key="5">
    <source>
        <dbReference type="ARBA" id="ARBA00022723"/>
    </source>
</evidence>
<reference evidence="11" key="5">
    <citation type="submission" date="2018-04" db="UniProtKB">
        <authorList>
            <consortium name="EnsemblFungi"/>
        </authorList>
    </citation>
    <scope>IDENTIFICATION</scope>
    <source>
        <strain evidence="11">R3-111a-1</strain>
    </source>
</reference>
<evidence type="ECO:0000256" key="2">
    <source>
        <dbReference type="ARBA" id="ARBA00005179"/>
    </source>
</evidence>
<dbReference type="OrthoDB" id="1470350at2759"/>
<dbReference type="HOGENOM" id="CLU_001570_14_11_1"/>
<name>J3NSF5_GAET3</name>
<dbReference type="Gene3D" id="1.10.630.10">
    <property type="entry name" value="Cytochrome P450"/>
    <property type="match status" value="1"/>
</dbReference>
<protein>
    <submittedName>
        <fullName evidence="10 11">Uncharacterized protein</fullName>
    </submittedName>
</protein>
<evidence type="ECO:0000256" key="6">
    <source>
        <dbReference type="ARBA" id="ARBA00023002"/>
    </source>
</evidence>
<dbReference type="PANTHER" id="PTHR24305:SF162">
    <property type="entry name" value="P450, PUTATIVE (EUROFUNG)-RELATED"/>
    <property type="match status" value="1"/>
</dbReference>
<evidence type="ECO:0000256" key="1">
    <source>
        <dbReference type="ARBA" id="ARBA00001971"/>
    </source>
</evidence>
<dbReference type="PRINTS" id="PR00385">
    <property type="entry name" value="P450"/>
</dbReference>
<dbReference type="STRING" id="644352.J3NSF5"/>
<dbReference type="PANTHER" id="PTHR24305">
    <property type="entry name" value="CYTOCHROME P450"/>
    <property type="match status" value="1"/>
</dbReference>